<accession>A0A6S6RRJ5</accession>
<reference evidence="1" key="1">
    <citation type="submission" date="2020-01" db="EMBL/GenBank/DDBJ databases">
        <authorList>
            <person name="Meier V. D."/>
            <person name="Meier V D."/>
        </authorList>
    </citation>
    <scope>NUCLEOTIDE SEQUENCE</scope>
    <source>
        <strain evidence="1">HLG_WM_MAG_10</strain>
    </source>
</reference>
<gene>
    <name evidence="1" type="ORF">HELGO_WM27716</name>
</gene>
<proteinExistence type="predicted"/>
<dbReference type="EMBL" id="CACVAQ010000003">
    <property type="protein sequence ID" value="CAA6798425.1"/>
    <property type="molecule type" value="Genomic_DNA"/>
</dbReference>
<name>A0A6S6RRJ5_9BACT</name>
<sequence>MKNRIKESDLDFEYTGSTYTEEALLKKGQQAISAAILQARISNTTIYGEYPNGYKFITDIYDNGMAEGVNDAGSHDSGNWSINHEKNTLQLVWKKGWINTETRAYEVNGNIEFYDVDTGNWRTTFKQFHNWNEA</sequence>
<evidence type="ECO:0000313" key="1">
    <source>
        <dbReference type="EMBL" id="CAA6798425.1"/>
    </source>
</evidence>
<dbReference type="AlphaFoldDB" id="A0A6S6RRJ5"/>
<protein>
    <submittedName>
        <fullName evidence="1">Uncharacterized protein</fullName>
    </submittedName>
</protein>
<organism evidence="1">
    <name type="scientific">uncultured Aureispira sp</name>
    <dbReference type="NCBI Taxonomy" id="1331704"/>
    <lineage>
        <taxon>Bacteria</taxon>
        <taxon>Pseudomonadati</taxon>
        <taxon>Bacteroidota</taxon>
        <taxon>Saprospiria</taxon>
        <taxon>Saprospirales</taxon>
        <taxon>Saprospiraceae</taxon>
        <taxon>Aureispira</taxon>
        <taxon>environmental samples</taxon>
    </lineage>
</organism>